<feature type="transmembrane region" description="Helical" evidence="6">
    <location>
        <begin position="149"/>
        <end position="170"/>
    </location>
</feature>
<sequence>MSTREKHHNDDAKSGYNGTGSPFTSDVDTYDVAFDGDQDPFCSRSMPLIRKWLIVIIVCTGTLCVTCASSIYTTTYAQMNPEMKVSQIVATLGLSLFVLGIGLGPLLTGPLSEWHGRRPVYLISWSLFIIWNITTAVGRNIQTILISRFLTGFAGGTFLAVSGGTVSDVFPRQQIQLPMTLVSSAPFIGPCLGPLIGGFISYNTHWRWNYYFAIIWGAILLVSIIFFAPETHHSLRLKAKAEMLRRQTGNESYRAPWGLSFLGVIFGMLLAAASAPLWTRVKSHLLASGKVTDEAAPEFCLIPAIPGGVLIPVGLFWFGWTVNSHVHWMVPIIGSAFFGCG</sequence>
<reference evidence="8" key="1">
    <citation type="submission" date="2022-11" db="EMBL/GenBank/DDBJ databases">
        <authorList>
            <person name="Petersen C."/>
        </authorList>
    </citation>
    <scope>NUCLEOTIDE SEQUENCE</scope>
    <source>
        <strain evidence="8">IBT 21917</strain>
    </source>
</reference>
<comment type="subcellular location">
    <subcellularLocation>
        <location evidence="1">Membrane</location>
        <topology evidence="1">Multi-pass membrane protein</topology>
    </subcellularLocation>
</comment>
<dbReference type="Pfam" id="PF07690">
    <property type="entry name" value="MFS_1"/>
    <property type="match status" value="1"/>
</dbReference>
<accession>A0A9W9ITY6</accession>
<keyword evidence="9" id="KW-1185">Reference proteome</keyword>
<dbReference type="AlphaFoldDB" id="A0A9W9ITY6"/>
<dbReference type="InterPro" id="IPR011701">
    <property type="entry name" value="MFS"/>
</dbReference>
<dbReference type="Proteomes" id="UP001146351">
    <property type="component" value="Unassembled WGS sequence"/>
</dbReference>
<dbReference type="EMBL" id="JAPQKO010000001">
    <property type="protein sequence ID" value="KAJ5183426.1"/>
    <property type="molecule type" value="Genomic_DNA"/>
</dbReference>
<comment type="caution">
    <text evidence="8">The sequence shown here is derived from an EMBL/GenBank/DDBJ whole genome shotgun (WGS) entry which is preliminary data.</text>
</comment>
<keyword evidence="2 6" id="KW-0812">Transmembrane</keyword>
<feature type="region of interest" description="Disordered" evidence="5">
    <location>
        <begin position="1"/>
        <end position="20"/>
    </location>
</feature>
<evidence type="ECO:0000313" key="8">
    <source>
        <dbReference type="EMBL" id="KAJ5183426.1"/>
    </source>
</evidence>
<keyword evidence="4 6" id="KW-0472">Membrane</keyword>
<dbReference type="InterPro" id="IPR036259">
    <property type="entry name" value="MFS_trans_sf"/>
</dbReference>
<evidence type="ECO:0000256" key="2">
    <source>
        <dbReference type="ARBA" id="ARBA00022692"/>
    </source>
</evidence>
<dbReference type="SUPFAM" id="SSF103473">
    <property type="entry name" value="MFS general substrate transporter"/>
    <property type="match status" value="1"/>
</dbReference>
<protein>
    <submittedName>
        <fullName evidence="8">Major facilitator superfamily domain-containing protein</fullName>
    </submittedName>
</protein>
<evidence type="ECO:0000259" key="7">
    <source>
        <dbReference type="PROSITE" id="PS50850"/>
    </source>
</evidence>
<dbReference type="Gene3D" id="1.20.1720.10">
    <property type="entry name" value="Multidrug resistance protein D"/>
    <property type="match status" value="1"/>
</dbReference>
<evidence type="ECO:0000256" key="1">
    <source>
        <dbReference type="ARBA" id="ARBA00004141"/>
    </source>
</evidence>
<gene>
    <name evidence="8" type="ORF">N7492_001042</name>
</gene>
<evidence type="ECO:0000256" key="5">
    <source>
        <dbReference type="SAM" id="MobiDB-lite"/>
    </source>
</evidence>
<dbReference type="GO" id="GO:0022857">
    <property type="term" value="F:transmembrane transporter activity"/>
    <property type="evidence" value="ECO:0007669"/>
    <property type="project" value="InterPro"/>
</dbReference>
<feature type="transmembrane region" description="Helical" evidence="6">
    <location>
        <begin position="85"/>
        <end position="107"/>
    </location>
</feature>
<reference evidence="8" key="2">
    <citation type="journal article" date="2023" name="IMA Fungus">
        <title>Comparative genomic study of the Penicillium genus elucidates a diverse pangenome and 15 lateral gene transfer events.</title>
        <authorList>
            <person name="Petersen C."/>
            <person name="Sorensen T."/>
            <person name="Nielsen M.R."/>
            <person name="Sondergaard T.E."/>
            <person name="Sorensen J.L."/>
            <person name="Fitzpatrick D.A."/>
            <person name="Frisvad J.C."/>
            <person name="Nielsen K.L."/>
        </authorList>
    </citation>
    <scope>NUCLEOTIDE SEQUENCE</scope>
    <source>
        <strain evidence="8">IBT 21917</strain>
    </source>
</reference>
<keyword evidence="3 6" id="KW-1133">Transmembrane helix</keyword>
<feature type="transmembrane region" description="Helical" evidence="6">
    <location>
        <begin position="299"/>
        <end position="320"/>
    </location>
</feature>
<dbReference type="OrthoDB" id="3561359at2759"/>
<dbReference type="PANTHER" id="PTHR23502:SF7">
    <property type="entry name" value="DRUG_PROTON ANTIPORTER YHK8-RELATED"/>
    <property type="match status" value="1"/>
</dbReference>
<dbReference type="InterPro" id="IPR020846">
    <property type="entry name" value="MFS_dom"/>
</dbReference>
<proteinExistence type="predicted"/>
<dbReference type="PANTHER" id="PTHR23502">
    <property type="entry name" value="MAJOR FACILITATOR SUPERFAMILY"/>
    <property type="match status" value="1"/>
</dbReference>
<dbReference type="PROSITE" id="PS50850">
    <property type="entry name" value="MFS"/>
    <property type="match status" value="1"/>
</dbReference>
<feature type="transmembrane region" description="Helical" evidence="6">
    <location>
        <begin position="52"/>
        <end position="73"/>
    </location>
</feature>
<evidence type="ECO:0000256" key="4">
    <source>
        <dbReference type="ARBA" id="ARBA00023136"/>
    </source>
</evidence>
<dbReference type="GO" id="GO:0005886">
    <property type="term" value="C:plasma membrane"/>
    <property type="evidence" value="ECO:0007669"/>
    <property type="project" value="TreeGrafter"/>
</dbReference>
<feature type="transmembrane region" description="Helical" evidence="6">
    <location>
        <begin position="208"/>
        <end position="228"/>
    </location>
</feature>
<evidence type="ECO:0000313" key="9">
    <source>
        <dbReference type="Proteomes" id="UP001146351"/>
    </source>
</evidence>
<feature type="transmembrane region" description="Helical" evidence="6">
    <location>
        <begin position="182"/>
        <end position="202"/>
    </location>
</feature>
<name>A0A9W9ITY6_9EURO</name>
<evidence type="ECO:0000256" key="3">
    <source>
        <dbReference type="ARBA" id="ARBA00022989"/>
    </source>
</evidence>
<feature type="domain" description="Major facilitator superfamily (MFS) profile" evidence="7">
    <location>
        <begin position="54"/>
        <end position="341"/>
    </location>
</feature>
<feature type="transmembrane region" description="Helical" evidence="6">
    <location>
        <begin position="255"/>
        <end position="279"/>
    </location>
</feature>
<organism evidence="8 9">
    <name type="scientific">Penicillium capsulatum</name>
    <dbReference type="NCBI Taxonomy" id="69766"/>
    <lineage>
        <taxon>Eukaryota</taxon>
        <taxon>Fungi</taxon>
        <taxon>Dikarya</taxon>
        <taxon>Ascomycota</taxon>
        <taxon>Pezizomycotina</taxon>
        <taxon>Eurotiomycetes</taxon>
        <taxon>Eurotiomycetidae</taxon>
        <taxon>Eurotiales</taxon>
        <taxon>Aspergillaceae</taxon>
        <taxon>Penicillium</taxon>
    </lineage>
</organism>
<evidence type="ECO:0000256" key="6">
    <source>
        <dbReference type="SAM" id="Phobius"/>
    </source>
</evidence>